<dbReference type="PANTHER" id="PTHR21512">
    <property type="entry name" value="TRAFFICKING PROTEIN PARTICLE COMPLEX SUBUNIT 9"/>
    <property type="match status" value="1"/>
</dbReference>
<organism evidence="17 18">
    <name type="scientific">Tenebrio molitor</name>
    <name type="common">Yellow mealworm beetle</name>
    <dbReference type="NCBI Taxonomy" id="7067"/>
    <lineage>
        <taxon>Eukaryota</taxon>
        <taxon>Metazoa</taxon>
        <taxon>Ecdysozoa</taxon>
        <taxon>Arthropoda</taxon>
        <taxon>Hexapoda</taxon>
        <taxon>Insecta</taxon>
        <taxon>Pterygota</taxon>
        <taxon>Neoptera</taxon>
        <taxon>Endopterygota</taxon>
        <taxon>Coleoptera</taxon>
        <taxon>Polyphaga</taxon>
        <taxon>Cucujiformia</taxon>
        <taxon>Tenebrionidae</taxon>
        <taxon>Tenebrio</taxon>
    </lineage>
</organism>
<dbReference type="FunFam" id="3.40.50.300:FF:000805">
    <property type="entry name" value="ATP-dependent DNA helicase PIF1"/>
    <property type="match status" value="1"/>
</dbReference>
<feature type="region of interest" description="Disordered" evidence="15">
    <location>
        <begin position="736"/>
        <end position="762"/>
    </location>
</feature>
<dbReference type="SUPFAM" id="SSF52540">
    <property type="entry name" value="P-loop containing nucleoside triphosphate hydrolases"/>
    <property type="match status" value="2"/>
</dbReference>
<keyword evidence="10 14" id="KW-0234">DNA repair</keyword>
<evidence type="ECO:0000256" key="5">
    <source>
        <dbReference type="ARBA" id="ARBA00022806"/>
    </source>
</evidence>
<evidence type="ECO:0000256" key="15">
    <source>
        <dbReference type="SAM" id="MobiDB-lite"/>
    </source>
</evidence>
<dbReference type="CDD" id="cd18037">
    <property type="entry name" value="DEXSc_Pif1_like"/>
    <property type="match status" value="1"/>
</dbReference>
<protein>
    <recommendedName>
        <fullName evidence="14">ATP-dependent DNA helicase PIF1</fullName>
        <ecNumber evidence="14">5.6.2.3</ecNumber>
    </recommendedName>
    <alternativeName>
        <fullName evidence="14">DNA 5'-3' helicase PIF1</fullName>
    </alternativeName>
    <alternativeName>
        <fullName evidence="14">DNA repair and recombination helicase PIF1</fullName>
    </alternativeName>
</protein>
<dbReference type="InterPro" id="IPR058568">
    <property type="entry name" value="Ig_TRAPPC9_Trs120_4th"/>
</dbReference>
<evidence type="ECO:0000256" key="10">
    <source>
        <dbReference type="ARBA" id="ARBA00023204"/>
    </source>
</evidence>
<keyword evidence="4 14" id="KW-0378">Hydrolase</keyword>
<dbReference type="InterPro" id="IPR049163">
    <property type="entry name" value="Pif1-like_2B_dom"/>
</dbReference>
<evidence type="ECO:0000313" key="17">
    <source>
        <dbReference type="EMBL" id="KAH0811593.1"/>
    </source>
</evidence>
<comment type="catalytic activity">
    <reaction evidence="14">
        <text>ATP + H2O = ADP + phosphate + H(+)</text>
        <dbReference type="Rhea" id="RHEA:13065"/>
        <dbReference type="ChEBI" id="CHEBI:15377"/>
        <dbReference type="ChEBI" id="CHEBI:15378"/>
        <dbReference type="ChEBI" id="CHEBI:30616"/>
        <dbReference type="ChEBI" id="CHEBI:43474"/>
        <dbReference type="ChEBI" id="CHEBI:456216"/>
        <dbReference type="EC" id="5.6.2.3"/>
    </reaction>
</comment>
<dbReference type="HAMAP" id="MF_03176">
    <property type="entry name" value="PIF1"/>
    <property type="match status" value="1"/>
</dbReference>
<comment type="function">
    <text evidence="14">DNA-dependent ATPase and 5'-3' DNA helicase required for the maintenance of both mitochondrial and nuclear genome stability.</text>
</comment>
<dbReference type="GO" id="GO:0003677">
    <property type="term" value="F:DNA binding"/>
    <property type="evidence" value="ECO:0007669"/>
    <property type="project" value="UniProtKB-KW"/>
</dbReference>
<keyword evidence="9 14" id="KW-0233">DNA recombination</keyword>
<dbReference type="InterPro" id="IPR058563">
    <property type="entry name" value="Trs120_TRAPPC9_N"/>
</dbReference>
<dbReference type="InterPro" id="IPR027417">
    <property type="entry name" value="P-loop_NTPase"/>
</dbReference>
<dbReference type="InterPro" id="IPR010285">
    <property type="entry name" value="DNA_helicase_pif1-like_DEAD"/>
</dbReference>
<keyword evidence="3 14" id="KW-0227">DNA damage</keyword>
<dbReference type="GO" id="GO:0006310">
    <property type="term" value="P:DNA recombination"/>
    <property type="evidence" value="ECO:0007669"/>
    <property type="project" value="UniProtKB-UniRule"/>
</dbReference>
<keyword evidence="8 14" id="KW-0496">Mitochondrion</keyword>
<evidence type="ECO:0000256" key="8">
    <source>
        <dbReference type="ARBA" id="ARBA00023128"/>
    </source>
</evidence>
<keyword evidence="18" id="KW-1185">Reference proteome</keyword>
<dbReference type="PANTHER" id="PTHR21512:SF5">
    <property type="entry name" value="TRAFFICKING PROTEIN PARTICLE COMPLEX SUBUNIT 9"/>
    <property type="match status" value="1"/>
</dbReference>
<evidence type="ECO:0000256" key="3">
    <source>
        <dbReference type="ARBA" id="ARBA00022763"/>
    </source>
</evidence>
<evidence type="ECO:0000259" key="16">
    <source>
        <dbReference type="SMART" id="SM00382"/>
    </source>
</evidence>
<comment type="similarity">
    <text evidence="14">Belongs to the helicase family. PIF1 subfamily.</text>
</comment>
<evidence type="ECO:0000256" key="14">
    <source>
        <dbReference type="HAMAP-Rule" id="MF_03176"/>
    </source>
</evidence>
<dbReference type="Pfam" id="PF05970">
    <property type="entry name" value="PIF1"/>
    <property type="match status" value="1"/>
</dbReference>
<keyword evidence="6 14" id="KW-0067">ATP-binding</keyword>
<feature type="domain" description="AAA+ ATPase" evidence="16">
    <location>
        <begin position="203"/>
        <end position="446"/>
    </location>
</feature>
<dbReference type="EMBL" id="JABDTM020026700">
    <property type="protein sequence ID" value="KAH0811593.1"/>
    <property type="molecule type" value="Genomic_DNA"/>
</dbReference>
<dbReference type="GO" id="GO:0000723">
    <property type="term" value="P:telomere maintenance"/>
    <property type="evidence" value="ECO:0007669"/>
    <property type="project" value="InterPro"/>
</dbReference>
<dbReference type="GO" id="GO:0005524">
    <property type="term" value="F:ATP binding"/>
    <property type="evidence" value="ECO:0007669"/>
    <property type="project" value="UniProtKB-UniRule"/>
</dbReference>
<dbReference type="Pfam" id="PF21530">
    <property type="entry name" value="Pif1_2B_dom"/>
    <property type="match status" value="1"/>
</dbReference>
<evidence type="ECO:0000256" key="6">
    <source>
        <dbReference type="ARBA" id="ARBA00022840"/>
    </source>
</evidence>
<accession>A0A8J6HDB4</accession>
<sequence>MENENGLSCSVKIEWLNTQGIVHRNFTHKSAYLRLIRSNVREIFIEASAPKSAAIKLQLKGISVHKKFMNEGKASIKFQDINCTMYLSNAPPNQLLGFLRTMFVKMTGEKSNNANTSLRTQLLSNKPKQFEEISPVTCVEIDRAQAKASKATDTTPSPLSKKRKLSPKDGTKGPAAKKLYSSSPIPNEPLDIEQKEVMEACLSGRNVFFTGSAGTGKSYLLKRIIGALPPDVTTATASTGRIFTLLGVAACHIGGITLHQFAGIGVGDATLERSIDLASRPGSATVWRKCKHLIIDEISMVDGAYFEKIETVARKVRRNDRPFGGIQLILCGDFFQLPPVGKSNNPVKFCFQTKAWDSCRLSTYELKRVHRQSDDEFIKILNKVRIGQIPESMAQRLAATSKQKIEKNGILATRLCSHTNDANVINESKLEALEGDKQIFVAEDSDPHLAKQLDQQTSVPNRLELKVGAQVMLLKNINLAAGLVNGARGVVKSFEDGFPVVRFRNKEHTAKHERWMVKTAGGATLTRKQIPLKLAWAFSIHKSQGLTLDCVEMSLGKVFEAGQAYVALSRAQSLDTLRVLDFKASQVTPLAPQMRSSVSYILSSSTSEPNMSHPDYEQYSHDHAALLVLVRHIGSQLKPKTFVKFYDRISKLNSVRITDSTGNVRNILVRYVKEHPVENNDWGDFQTHRRLLGLISLGKYDCQTELNEICRVHESLKVKYTSTLFDSRCILFGPTKEGDSSPDNSSPNTDSSTSEETVEKFTTPSNFKTRGLFYDESAPCADLESQIVEFVNSLFWVLESKRLERSREKLERVSLLLAPFEKKDFVGLDMESRNNKKKCTGRMTKHLGDLCLQAGLLAESLVYYGGAADTLKTVNDWLWLGAAYEGLCAASAIVLYPEMQRSVQLQRNASLQEGSSPKKTVVANSLDVGTKKASVPNTLAPEDISKRYREAIIHYSKYQNAGIIETEASFKAARIAVEQNHSLQAASFLQNVVYINLTLSEQEKIQRFETLSELYTQIGFTRKAAFCQRLAATRYVSPQNPAPNWNRCYNLMLQSLPGHRLSLDPAEMREVEQGWPVLQIQLLQELVVAAKRMGHSALATRHMTFLLQTMWQHLSPTEQKELSIQLQALSSQCEGSPVPLVLDSGIVIPPANLTNIPLCHTYVLRNLQPHLQPRKIQVVKQDTGPFLFTPIHFGSLDRRSTQGNQSKMGFLWVENEPCEVTLKLSNPLPFELKVSDMRLLTSGVVFESLPETVVLSPSGSPPTVITLHGTPRESEGQLQLQGYSTHTLGVKSNCRLRHMNGFPPHYEVEVVPSLPLLEVKTSLPQSASFSSFHDYENVVTSASVSLHHGESVECTVTLTNVGHVDVEMLEVTMQTVLEPGLQEQMFTWSQENLASQLPLKPTCSASFTLYMYAAGSFLVPGGTGNEFSSGVFSSSISGPGSLPSRLNSPTSSTFHRNINSSFRSSNSGHSSMSATLQIPQLPINQQAASVVDGQLQVKYSGGPGLQASYCRSCSIFLTMETVPSLHVTNWDVLPAETYDNELKIIFGSVDVVFSNTQFYLVLDVANLTSQEMELQYTPSKTMLIEGHESCRVPVPVKRCPLSKLDVAEGLGSGDLDRICSEHIANLVDLRWHLLGTDTRGKASLKGITLTNDMLDEVRMSPLIWQVIINDGPVRPQEEVTCEAGDCLELKMLVTNSLEKVLGRLTLSVQFYQDYENGTVNYRMETRLATAGATKKIIDLLQPQERAQHECNVIFFTPGQYKIDIQCSAPDNSTAIPCLHSNGHIWRFTPPINVLVN</sequence>
<evidence type="ECO:0000256" key="12">
    <source>
        <dbReference type="ARBA" id="ARBA00023242"/>
    </source>
</evidence>
<dbReference type="FunFam" id="3.40.50.300:FF:003367">
    <property type="entry name" value="ATP-dependent DNA helicase PIF1"/>
    <property type="match status" value="1"/>
</dbReference>
<dbReference type="GO" id="GO:0005634">
    <property type="term" value="C:nucleus"/>
    <property type="evidence" value="ECO:0007669"/>
    <property type="project" value="UniProtKB-SubCell"/>
</dbReference>
<dbReference type="Proteomes" id="UP000719412">
    <property type="component" value="Unassembled WGS sequence"/>
</dbReference>
<keyword evidence="7 14" id="KW-0238">DNA-binding</keyword>
<feature type="binding site" evidence="14">
    <location>
        <begin position="211"/>
        <end position="218"/>
    </location>
    <ligand>
        <name>ATP</name>
        <dbReference type="ChEBI" id="CHEBI:30616"/>
    </ligand>
</feature>
<evidence type="ECO:0000256" key="2">
    <source>
        <dbReference type="ARBA" id="ARBA00022741"/>
    </source>
</evidence>
<dbReference type="GO" id="GO:0005802">
    <property type="term" value="C:trans-Golgi network"/>
    <property type="evidence" value="ECO:0007669"/>
    <property type="project" value="TreeGrafter"/>
</dbReference>
<comment type="cofactor">
    <cofactor evidence="14">
        <name>Mg(2+)</name>
        <dbReference type="ChEBI" id="CHEBI:18420"/>
    </cofactor>
</comment>
<keyword evidence="12 14" id="KW-0539">Nucleus</keyword>
<dbReference type="SMART" id="SM00382">
    <property type="entry name" value="AAA"/>
    <property type="match status" value="1"/>
</dbReference>
<dbReference type="InterPro" id="IPR003593">
    <property type="entry name" value="AAA+_ATPase"/>
</dbReference>
<dbReference type="GO" id="GO:0005739">
    <property type="term" value="C:mitochondrion"/>
    <property type="evidence" value="ECO:0007669"/>
    <property type="project" value="UniProtKB-SubCell"/>
</dbReference>
<reference evidence="17" key="2">
    <citation type="submission" date="2021-08" db="EMBL/GenBank/DDBJ databases">
        <authorList>
            <person name="Eriksson T."/>
        </authorList>
    </citation>
    <scope>NUCLEOTIDE SEQUENCE</scope>
    <source>
        <strain evidence="17">Stoneville</strain>
        <tissue evidence="17">Whole head</tissue>
    </source>
</reference>
<dbReference type="Pfam" id="PF26283">
    <property type="entry name" value="Ig_TRAPPC9-Trs120_4th"/>
    <property type="match status" value="1"/>
</dbReference>
<dbReference type="Gene3D" id="3.40.50.300">
    <property type="entry name" value="P-loop containing nucleotide triphosphate hydrolases"/>
    <property type="match status" value="1"/>
</dbReference>
<dbReference type="EC" id="5.6.2.3" evidence="14"/>
<keyword evidence="11 14" id="KW-0413">Isomerase</keyword>
<feature type="compositionally biased region" description="Low complexity" evidence="15">
    <location>
        <begin position="741"/>
        <end position="755"/>
    </location>
</feature>
<dbReference type="GO" id="GO:0016787">
    <property type="term" value="F:hydrolase activity"/>
    <property type="evidence" value="ECO:0007669"/>
    <property type="project" value="UniProtKB-KW"/>
</dbReference>
<keyword evidence="5 14" id="KW-0347">Helicase</keyword>
<evidence type="ECO:0000256" key="1">
    <source>
        <dbReference type="ARBA" id="ARBA00008459"/>
    </source>
</evidence>
<dbReference type="InterPro" id="IPR013935">
    <property type="entry name" value="Trs120_TRAPPC9"/>
</dbReference>
<dbReference type="Pfam" id="PF25344">
    <property type="entry name" value="PH_LRR1"/>
    <property type="match status" value="1"/>
</dbReference>
<evidence type="ECO:0000256" key="13">
    <source>
        <dbReference type="ARBA" id="ARBA00065873"/>
    </source>
</evidence>
<dbReference type="InterPro" id="IPR048293">
    <property type="entry name" value="PIF1_RRM3_pfh1"/>
</dbReference>
<keyword evidence="2 14" id="KW-0547">Nucleotide-binding</keyword>
<dbReference type="Pfam" id="PF08626">
    <property type="entry name" value="TRAPPC9-Trs120"/>
    <property type="match status" value="1"/>
</dbReference>
<dbReference type="GO" id="GO:0006281">
    <property type="term" value="P:DNA repair"/>
    <property type="evidence" value="ECO:0007669"/>
    <property type="project" value="UniProtKB-UniRule"/>
</dbReference>
<dbReference type="GO" id="GO:0043139">
    <property type="term" value="F:5'-3' DNA helicase activity"/>
    <property type="evidence" value="ECO:0007669"/>
    <property type="project" value="UniProtKB-UniRule"/>
</dbReference>
<comment type="subcellular location">
    <subcellularLocation>
        <location evidence="14">Nucleus</location>
    </subcellularLocation>
    <subcellularLocation>
        <location evidence="14">Mitochondrion</location>
    </subcellularLocation>
</comment>
<reference evidence="17" key="1">
    <citation type="journal article" date="2020" name="J Insects Food Feed">
        <title>The yellow mealworm (Tenebrio molitor) genome: a resource for the emerging insects as food and feed industry.</title>
        <authorList>
            <person name="Eriksson T."/>
            <person name="Andere A."/>
            <person name="Kelstrup H."/>
            <person name="Emery V."/>
            <person name="Picard C."/>
        </authorList>
    </citation>
    <scope>NUCLEOTIDE SEQUENCE</scope>
    <source>
        <strain evidence="17">Stoneville</strain>
        <tissue evidence="17">Whole head</tissue>
    </source>
</reference>
<dbReference type="InterPro" id="IPR058565">
    <property type="entry name" value="Ig_TRAPPC9_Trs120_1st"/>
</dbReference>
<evidence type="ECO:0000256" key="4">
    <source>
        <dbReference type="ARBA" id="ARBA00022801"/>
    </source>
</evidence>
<comment type="similarity">
    <text evidence="1">Belongs to the NIBP family.</text>
</comment>
<gene>
    <name evidence="14" type="primary">PIF1</name>
    <name evidence="17" type="ORF">GEV33_011202</name>
</gene>
<feature type="region of interest" description="Disordered" evidence="15">
    <location>
        <begin position="147"/>
        <end position="187"/>
    </location>
</feature>
<proteinExistence type="inferred from homology"/>
<feature type="DNA-binding region" evidence="14">
    <location>
        <begin position="563"/>
        <end position="582"/>
    </location>
</feature>
<comment type="caution">
    <text evidence="17">The sequence shown here is derived from an EMBL/GenBank/DDBJ whole genome shotgun (WGS) entry which is preliminary data.</text>
</comment>
<name>A0A8J6HDB4_TENMO</name>
<evidence type="ECO:0000256" key="11">
    <source>
        <dbReference type="ARBA" id="ARBA00023235"/>
    </source>
</evidence>
<evidence type="ECO:0000256" key="7">
    <source>
        <dbReference type="ARBA" id="ARBA00023125"/>
    </source>
</evidence>
<comment type="subunit">
    <text evidence="13">Monomer. Interacts with telomerase.</text>
</comment>
<dbReference type="CDD" id="cd18809">
    <property type="entry name" value="SF1_C_RecD"/>
    <property type="match status" value="1"/>
</dbReference>
<evidence type="ECO:0000256" key="9">
    <source>
        <dbReference type="ARBA" id="ARBA00023172"/>
    </source>
</evidence>
<dbReference type="Pfam" id="PF26254">
    <property type="entry name" value="Ig_TRAPPC9-Trs120_1st"/>
    <property type="match status" value="1"/>
</dbReference>
<evidence type="ECO:0000313" key="18">
    <source>
        <dbReference type="Proteomes" id="UP000719412"/>
    </source>
</evidence>
<dbReference type="InterPro" id="IPR057437">
    <property type="entry name" value="PIF1/LRR1_PH"/>
</dbReference>